<evidence type="ECO:0000259" key="5">
    <source>
        <dbReference type="PROSITE" id="PS50887"/>
    </source>
</evidence>
<evidence type="ECO:0000259" key="4">
    <source>
        <dbReference type="PROSITE" id="PS50883"/>
    </source>
</evidence>
<dbReference type="Pfam" id="PF00563">
    <property type="entry name" value="EAL"/>
    <property type="match status" value="1"/>
</dbReference>
<dbReference type="SMART" id="SM00086">
    <property type="entry name" value="PAC"/>
    <property type="match status" value="2"/>
</dbReference>
<feature type="transmembrane region" description="Helical" evidence="1">
    <location>
        <begin position="67"/>
        <end position="93"/>
    </location>
</feature>
<dbReference type="SMART" id="SM00052">
    <property type="entry name" value="EAL"/>
    <property type="match status" value="1"/>
</dbReference>
<evidence type="ECO:0000313" key="7">
    <source>
        <dbReference type="Proteomes" id="UP000601990"/>
    </source>
</evidence>
<proteinExistence type="predicted"/>
<sequence length="1140" mass="125808">MRRANYLILTRPVGRDSERQIPMLLPQAVTDRLRHPAACAAAALYGTLASLWIFASDQVLNLFVGDPALVATIGTVKGIAYVTITTALLYLLLKGWRVHDSASQAVPSGQRSVVSLFFGLAVFIPLVGLSIVDLQAPRLEAAALSDLRAIGDLKTGQIQSWLDEWRADADTLVASVGFVDSVDEWSRNGNAEARKDVLRVVRSLEHVHHYEVELLGADGRRLLVEASPDPLEPLHQTLLSAALRSEEVQTSDLYQDTAGHARFDLVIPLVLRDAGAPRAVGGVVLRAPVEQFLLPLIQTWPTPSPSGETLLVRREGNDVLFLTELRHRQETRLAFRLPIEAHPKLPAAAAVLDPSAATIRDGVDYRNVPVLAAIQPIEGTPWRLVTKLDHDEVLAPLRELIRWVSLLALVAVATVAVVVTMLWRQQHRANRLHLIAQRAENDKLLKLFYDLPFMGMALSAPETNRFLYVNDYYCEMLGYRRDELLDMAWADVVPPDERDALAAGSKRLTSGEIDGLRAESIYVRKDGQCGLSEVNLRVARRPDGGIDAVVAVIQDITARRQAEAHTRQAATVFENTRDAVVITDLGARILAVNKAFTDITGYPEADAMGHKPSLQKSDRHGPEFYQALWASLLQTDQWQGEIWNRRKNGEVYPAWSTITTVRDERGTPTHYVAVFSDISQIRRSEEQLAHLAHYDPLTDLPNRLLLQSRLAHALERTERHRQRAAVLFLDLDGFKKVNDSLGHLVGDELLVQVAERLRARVRHEDTLGRLGGDEFLLVLAPIDGPDAVAVVARDLLAALATPFQLACGSEVYIGASIGISVFPKDGATAAELLRDADAAMYQAKDRGRNRFCFYTADMNVHAVAQLELEASLRRAVEREEFVLHFQPKVDLRTGLVTGAEALIRWPREGRGLESPARFIPLAEKTGLIVPMGAWVIEAACRQLRSWHDAGWSHLRLAVNVSGRQFHSGDLPIVVAQALARHDVPAGALELELTESMLMDDPEQTIAVLTALKRIGVQLSLDDFGTGYSSFAYLSRFPIDTLKIDQSFVRNIVTEPQAAVIAVSIIDLAHRLQLKVVAEGVETEAQLGYLRQHDCDEMQGYYFAKPMPAESFSELMVTAKALAGTGGRQTAAPPCSSSSTN</sequence>
<dbReference type="InterPro" id="IPR001610">
    <property type="entry name" value="PAC"/>
</dbReference>
<dbReference type="SMART" id="SM00267">
    <property type="entry name" value="GGDEF"/>
    <property type="match status" value="1"/>
</dbReference>
<protein>
    <submittedName>
        <fullName evidence="6">EAL domain-containing protein</fullName>
    </submittedName>
</protein>
<dbReference type="NCBIfam" id="TIGR00229">
    <property type="entry name" value="sensory_box"/>
    <property type="match status" value="2"/>
</dbReference>
<dbReference type="RefSeq" id="WP_169199922.1">
    <property type="nucleotide sequence ID" value="NZ_WTVH02000001.1"/>
</dbReference>
<keyword evidence="1" id="KW-0812">Transmembrane</keyword>
<dbReference type="CDD" id="cd01948">
    <property type="entry name" value="EAL"/>
    <property type="match status" value="1"/>
</dbReference>
<dbReference type="PROSITE" id="PS50883">
    <property type="entry name" value="EAL"/>
    <property type="match status" value="1"/>
</dbReference>
<dbReference type="SUPFAM" id="SSF141868">
    <property type="entry name" value="EAL domain-like"/>
    <property type="match status" value="1"/>
</dbReference>
<feature type="transmembrane region" description="Helical" evidence="1">
    <location>
        <begin position="113"/>
        <end position="132"/>
    </location>
</feature>
<comment type="caution">
    <text evidence="6">The sequence shown here is derived from an EMBL/GenBank/DDBJ whole genome shotgun (WGS) entry which is preliminary data.</text>
</comment>
<dbReference type="InterPro" id="IPR000014">
    <property type="entry name" value="PAS"/>
</dbReference>
<dbReference type="Pfam" id="PF00990">
    <property type="entry name" value="GGDEF"/>
    <property type="match status" value="1"/>
</dbReference>
<dbReference type="InterPro" id="IPR052155">
    <property type="entry name" value="Biofilm_reg_signaling"/>
</dbReference>
<dbReference type="SUPFAM" id="SSF55073">
    <property type="entry name" value="Nucleotide cyclase"/>
    <property type="match status" value="1"/>
</dbReference>
<dbReference type="Proteomes" id="UP000601990">
    <property type="component" value="Unassembled WGS sequence"/>
</dbReference>
<feature type="domain" description="GGDEF" evidence="5">
    <location>
        <begin position="722"/>
        <end position="856"/>
    </location>
</feature>
<dbReference type="SUPFAM" id="SSF55785">
    <property type="entry name" value="PYP-like sensor domain (PAS domain)"/>
    <property type="match status" value="2"/>
</dbReference>
<gene>
    <name evidence="6" type="ORF">GO608_15360</name>
</gene>
<evidence type="ECO:0000256" key="1">
    <source>
        <dbReference type="SAM" id="Phobius"/>
    </source>
</evidence>
<dbReference type="PROSITE" id="PS50887">
    <property type="entry name" value="GGDEF"/>
    <property type="match status" value="1"/>
</dbReference>
<dbReference type="InterPro" id="IPR000160">
    <property type="entry name" value="GGDEF_dom"/>
</dbReference>
<dbReference type="PROSITE" id="PS50112">
    <property type="entry name" value="PAS"/>
    <property type="match status" value="2"/>
</dbReference>
<accession>A0ABX1N614</accession>
<dbReference type="InterPro" id="IPR035965">
    <property type="entry name" value="PAS-like_dom_sf"/>
</dbReference>
<keyword evidence="1" id="KW-0472">Membrane</keyword>
<dbReference type="InterPro" id="IPR035919">
    <property type="entry name" value="EAL_sf"/>
</dbReference>
<feature type="domain" description="EAL" evidence="4">
    <location>
        <begin position="865"/>
        <end position="1119"/>
    </location>
</feature>
<dbReference type="SMART" id="SM00091">
    <property type="entry name" value="PAS"/>
    <property type="match status" value="2"/>
</dbReference>
<feature type="domain" description="PAC" evidence="3">
    <location>
        <begin position="516"/>
        <end position="568"/>
    </location>
</feature>
<dbReference type="Gene3D" id="3.20.20.450">
    <property type="entry name" value="EAL domain"/>
    <property type="match status" value="1"/>
</dbReference>
<reference evidence="6" key="1">
    <citation type="submission" date="2019-12" db="EMBL/GenBank/DDBJ databases">
        <title>Comparative genomics gives insights into the taxonomy of the Azoarcus-Aromatoleum group and reveals separate origins of nif in the plant-associated Azoarcus and non-plant-associated Aromatoleum sub-groups.</title>
        <authorList>
            <person name="Lafos M."/>
            <person name="Maluk M."/>
            <person name="Batista M."/>
            <person name="Junghare M."/>
            <person name="Carmona M."/>
            <person name="Faoro H."/>
            <person name="Cruz L.M."/>
            <person name="Battistoni F."/>
            <person name="De Souza E."/>
            <person name="Pedrosa F."/>
            <person name="Chen W.-M."/>
            <person name="Poole P.S."/>
            <person name="Dixon R.A."/>
            <person name="James E.K."/>
        </authorList>
    </citation>
    <scope>NUCLEOTIDE SEQUENCE</scope>
    <source>
        <strain evidence="6">U120</strain>
    </source>
</reference>
<keyword evidence="1" id="KW-1133">Transmembrane helix</keyword>
<feature type="domain" description="PAS" evidence="2">
    <location>
        <begin position="465"/>
        <end position="512"/>
    </location>
</feature>
<dbReference type="InterPro" id="IPR000700">
    <property type="entry name" value="PAS-assoc_C"/>
</dbReference>
<dbReference type="EMBL" id="WTVH01000035">
    <property type="protein sequence ID" value="NMF94703.1"/>
    <property type="molecule type" value="Genomic_DNA"/>
</dbReference>
<dbReference type="InterPro" id="IPR043128">
    <property type="entry name" value="Rev_trsase/Diguanyl_cyclase"/>
</dbReference>
<dbReference type="Gene3D" id="3.30.450.20">
    <property type="entry name" value="PAS domain"/>
    <property type="match status" value="2"/>
</dbReference>
<feature type="transmembrane region" description="Helical" evidence="1">
    <location>
        <begin position="37"/>
        <end position="55"/>
    </location>
</feature>
<dbReference type="Gene3D" id="3.30.70.270">
    <property type="match status" value="1"/>
</dbReference>
<keyword evidence="7" id="KW-1185">Reference proteome</keyword>
<name>A0ABX1N614_9RHOO</name>
<evidence type="ECO:0000259" key="2">
    <source>
        <dbReference type="PROSITE" id="PS50112"/>
    </source>
</evidence>
<dbReference type="Pfam" id="PF13426">
    <property type="entry name" value="PAS_9"/>
    <property type="match status" value="2"/>
</dbReference>
<feature type="domain" description="PAS" evidence="2">
    <location>
        <begin position="565"/>
        <end position="609"/>
    </location>
</feature>
<dbReference type="CDD" id="cd01949">
    <property type="entry name" value="GGDEF"/>
    <property type="match status" value="1"/>
</dbReference>
<evidence type="ECO:0000313" key="6">
    <source>
        <dbReference type="EMBL" id="NMF94703.1"/>
    </source>
</evidence>
<dbReference type="CDD" id="cd00130">
    <property type="entry name" value="PAS"/>
    <property type="match status" value="2"/>
</dbReference>
<dbReference type="PANTHER" id="PTHR44757:SF2">
    <property type="entry name" value="BIOFILM ARCHITECTURE MAINTENANCE PROTEIN MBAA"/>
    <property type="match status" value="1"/>
</dbReference>
<evidence type="ECO:0000259" key="3">
    <source>
        <dbReference type="PROSITE" id="PS50113"/>
    </source>
</evidence>
<dbReference type="PROSITE" id="PS50113">
    <property type="entry name" value="PAC"/>
    <property type="match status" value="2"/>
</dbReference>
<feature type="domain" description="PAC" evidence="3">
    <location>
        <begin position="638"/>
        <end position="690"/>
    </location>
</feature>
<dbReference type="NCBIfam" id="TIGR00254">
    <property type="entry name" value="GGDEF"/>
    <property type="match status" value="1"/>
</dbReference>
<dbReference type="InterPro" id="IPR029787">
    <property type="entry name" value="Nucleotide_cyclase"/>
</dbReference>
<organism evidence="6 7">
    <name type="scientific">Aromatoleum buckelii</name>
    <dbReference type="NCBI Taxonomy" id="200254"/>
    <lineage>
        <taxon>Bacteria</taxon>
        <taxon>Pseudomonadati</taxon>
        <taxon>Pseudomonadota</taxon>
        <taxon>Betaproteobacteria</taxon>
        <taxon>Rhodocyclales</taxon>
        <taxon>Rhodocyclaceae</taxon>
        <taxon>Aromatoleum</taxon>
    </lineage>
</organism>
<dbReference type="InterPro" id="IPR001633">
    <property type="entry name" value="EAL_dom"/>
</dbReference>
<dbReference type="PANTHER" id="PTHR44757">
    <property type="entry name" value="DIGUANYLATE CYCLASE DGCP"/>
    <property type="match status" value="1"/>
</dbReference>